<accession>A0A200RB56</accession>
<feature type="transmembrane region" description="Helical" evidence="6">
    <location>
        <begin position="16"/>
        <end position="38"/>
    </location>
</feature>
<keyword evidence="5 6" id="KW-0472">Membrane</keyword>
<feature type="domain" description="EamA" evidence="7">
    <location>
        <begin position="15"/>
        <end position="155"/>
    </location>
</feature>
<gene>
    <name evidence="8" type="ORF">BVC80_237g44</name>
</gene>
<organism evidence="8 9">
    <name type="scientific">Macleaya cordata</name>
    <name type="common">Five-seeded plume-poppy</name>
    <name type="synonym">Bocconia cordata</name>
    <dbReference type="NCBI Taxonomy" id="56857"/>
    <lineage>
        <taxon>Eukaryota</taxon>
        <taxon>Viridiplantae</taxon>
        <taxon>Streptophyta</taxon>
        <taxon>Embryophyta</taxon>
        <taxon>Tracheophyta</taxon>
        <taxon>Spermatophyta</taxon>
        <taxon>Magnoliopsida</taxon>
        <taxon>Ranunculales</taxon>
        <taxon>Papaveraceae</taxon>
        <taxon>Papaveroideae</taxon>
        <taxon>Macleaya</taxon>
    </lineage>
</organism>
<dbReference type="OrthoDB" id="1728340at2759"/>
<keyword evidence="3 6" id="KW-0812">Transmembrane</keyword>
<dbReference type="InterPro" id="IPR037185">
    <property type="entry name" value="EmrE-like"/>
</dbReference>
<feature type="transmembrane region" description="Helical" evidence="6">
    <location>
        <begin position="138"/>
        <end position="158"/>
    </location>
</feature>
<dbReference type="OMA" id="IFLRMES"/>
<feature type="transmembrane region" description="Helical" evidence="6">
    <location>
        <begin position="250"/>
        <end position="270"/>
    </location>
</feature>
<proteinExistence type="inferred from homology"/>
<dbReference type="SUPFAM" id="SSF103481">
    <property type="entry name" value="Multidrug resistance efflux transporter EmrE"/>
    <property type="match status" value="1"/>
</dbReference>
<evidence type="ECO:0000313" key="8">
    <source>
        <dbReference type="EMBL" id="OVA19944.1"/>
    </source>
</evidence>
<evidence type="ECO:0000256" key="4">
    <source>
        <dbReference type="ARBA" id="ARBA00022989"/>
    </source>
</evidence>
<dbReference type="AlphaFoldDB" id="A0A200RB56"/>
<dbReference type="GO" id="GO:0022857">
    <property type="term" value="F:transmembrane transporter activity"/>
    <property type="evidence" value="ECO:0007669"/>
    <property type="project" value="InterPro"/>
</dbReference>
<dbReference type="InterPro" id="IPR030184">
    <property type="entry name" value="WAT1-related"/>
</dbReference>
<dbReference type="PANTHER" id="PTHR31218">
    <property type="entry name" value="WAT1-RELATED PROTEIN"/>
    <property type="match status" value="1"/>
</dbReference>
<feature type="transmembrane region" description="Helical" evidence="6">
    <location>
        <begin position="185"/>
        <end position="205"/>
    </location>
</feature>
<evidence type="ECO:0000256" key="2">
    <source>
        <dbReference type="ARBA" id="ARBA00007635"/>
    </source>
</evidence>
<comment type="similarity">
    <text evidence="2 6">Belongs to the drug/metabolite transporter (DMT) superfamily. Plant drug/metabolite exporter (P-DME) (TC 2.A.7.4) family.</text>
</comment>
<protein>
    <recommendedName>
        <fullName evidence="6">WAT1-related protein</fullName>
    </recommendedName>
</protein>
<dbReference type="Proteomes" id="UP000195402">
    <property type="component" value="Unassembled WGS sequence"/>
</dbReference>
<sequence>MNPCKAFIVAINNQKACLAMVFIQLTYAGMVMLSKVALKDGMSPLVFVAYRQTIAVIVLAPFAFALEREKVPLSFYNFCKIFLLALCGLTLSMDLYYFSLRFTSATFASTILSLIPVVTFILSIFLRMESVDCSTIYGQCKIGGVVLSVGGTLVLSLYRGPALKFFNYRGTSLIHHIEEQNRNRFIEGPVLMFISVIAWSIWLILQAEMIKIYPNKLRFTTLQGSLSAVQSFITAVAFDRKLSSWRLGWDIQLLSLVYCGVFVTGISYGLQIWCVDKKGPFYVAMFSPLSLFVTAIFSGFVLAELLYTGRFILCNMGKKEGNKSSQDKY</sequence>
<comment type="caution">
    <text evidence="8">The sequence shown here is derived from an EMBL/GenBank/DDBJ whole genome shotgun (WGS) entry which is preliminary data.</text>
</comment>
<feature type="transmembrane region" description="Helical" evidence="6">
    <location>
        <begin position="78"/>
        <end position="99"/>
    </location>
</feature>
<evidence type="ECO:0000313" key="9">
    <source>
        <dbReference type="Proteomes" id="UP000195402"/>
    </source>
</evidence>
<name>A0A200RB56_MACCD</name>
<dbReference type="GO" id="GO:0016020">
    <property type="term" value="C:membrane"/>
    <property type="evidence" value="ECO:0007669"/>
    <property type="project" value="UniProtKB-SubCell"/>
</dbReference>
<feature type="domain" description="EamA" evidence="7">
    <location>
        <begin position="188"/>
        <end position="312"/>
    </location>
</feature>
<keyword evidence="9" id="KW-1185">Reference proteome</keyword>
<reference evidence="8 9" key="1">
    <citation type="journal article" date="2017" name="Mol. Plant">
        <title>The Genome of Medicinal Plant Macleaya cordata Provides New Insights into Benzylisoquinoline Alkaloids Metabolism.</title>
        <authorList>
            <person name="Liu X."/>
            <person name="Liu Y."/>
            <person name="Huang P."/>
            <person name="Ma Y."/>
            <person name="Qing Z."/>
            <person name="Tang Q."/>
            <person name="Cao H."/>
            <person name="Cheng P."/>
            <person name="Zheng Y."/>
            <person name="Yuan Z."/>
            <person name="Zhou Y."/>
            <person name="Liu J."/>
            <person name="Tang Z."/>
            <person name="Zhuo Y."/>
            <person name="Zhang Y."/>
            <person name="Yu L."/>
            <person name="Huang J."/>
            <person name="Yang P."/>
            <person name="Peng Q."/>
            <person name="Zhang J."/>
            <person name="Jiang W."/>
            <person name="Zhang Z."/>
            <person name="Lin K."/>
            <person name="Ro D.K."/>
            <person name="Chen X."/>
            <person name="Xiong X."/>
            <person name="Shang Y."/>
            <person name="Huang S."/>
            <person name="Zeng J."/>
        </authorList>
    </citation>
    <scope>NUCLEOTIDE SEQUENCE [LARGE SCALE GENOMIC DNA]</scope>
    <source>
        <strain evidence="9">cv. BLH2017</strain>
        <tissue evidence="8">Root</tissue>
    </source>
</reference>
<evidence type="ECO:0000256" key="3">
    <source>
        <dbReference type="ARBA" id="ARBA00022692"/>
    </source>
</evidence>
<dbReference type="InParanoid" id="A0A200RB56"/>
<comment type="subcellular location">
    <subcellularLocation>
        <location evidence="1 6">Membrane</location>
        <topology evidence="1 6">Multi-pass membrane protein</topology>
    </subcellularLocation>
</comment>
<feature type="transmembrane region" description="Helical" evidence="6">
    <location>
        <begin position="105"/>
        <end position="126"/>
    </location>
</feature>
<dbReference type="EMBL" id="MVGT01000164">
    <property type="protein sequence ID" value="OVA19944.1"/>
    <property type="molecule type" value="Genomic_DNA"/>
</dbReference>
<evidence type="ECO:0000256" key="5">
    <source>
        <dbReference type="ARBA" id="ARBA00023136"/>
    </source>
</evidence>
<evidence type="ECO:0000256" key="1">
    <source>
        <dbReference type="ARBA" id="ARBA00004141"/>
    </source>
</evidence>
<feature type="transmembrane region" description="Helical" evidence="6">
    <location>
        <begin position="282"/>
        <end position="303"/>
    </location>
</feature>
<evidence type="ECO:0000259" key="7">
    <source>
        <dbReference type="Pfam" id="PF00892"/>
    </source>
</evidence>
<evidence type="ECO:0000256" key="6">
    <source>
        <dbReference type="RuleBase" id="RU363077"/>
    </source>
</evidence>
<dbReference type="STRING" id="56857.A0A200RB56"/>
<keyword evidence="4 6" id="KW-1133">Transmembrane helix</keyword>
<dbReference type="InterPro" id="IPR000620">
    <property type="entry name" value="EamA_dom"/>
</dbReference>
<dbReference type="Pfam" id="PF00892">
    <property type="entry name" value="EamA"/>
    <property type="match status" value="2"/>
</dbReference>
<feature type="transmembrane region" description="Helical" evidence="6">
    <location>
        <begin position="44"/>
        <end position="66"/>
    </location>
</feature>